<sequence>MAELQEMARVTLFGSRNKGSIAFDPARDIPSLAGKVILITGGAGDLGKQTVIELAKHGRPKRIYIADLPRTKEAKEAVVDSITQEAFGKSTDLGGNEGAANRTEIVFLELDLTQLSSVRKCVDEFKAREDRLDILFLNSGIIRVGKGLTKEGFEVHFGLNYLGHALLSKLLLHTMVQTAKEQPGGGVRLVIVSSEGHVMAPKGGIQFDQLNSECENMSYAQRYGQSKLALICLARVLAQRHPELRVAAIHPGRIITGMSRGLQKESLLARITAPIGPFFCVPVSVGIINHLWTAVSPHVVSGTYYEPVGLPGKVPALGKYPDLPQSLWEWTEKAI</sequence>
<evidence type="ECO:0000256" key="1">
    <source>
        <dbReference type="ARBA" id="ARBA00006484"/>
    </source>
</evidence>
<dbReference type="PANTHER" id="PTHR24320">
    <property type="entry name" value="RETINOL DEHYDROGENASE"/>
    <property type="match status" value="1"/>
</dbReference>
<keyword evidence="5" id="KW-1185">Reference proteome</keyword>
<organism evidence="4 5">
    <name type="scientific">Corynespora cassiicola Philippines</name>
    <dbReference type="NCBI Taxonomy" id="1448308"/>
    <lineage>
        <taxon>Eukaryota</taxon>
        <taxon>Fungi</taxon>
        <taxon>Dikarya</taxon>
        <taxon>Ascomycota</taxon>
        <taxon>Pezizomycotina</taxon>
        <taxon>Dothideomycetes</taxon>
        <taxon>Pleosporomycetidae</taxon>
        <taxon>Pleosporales</taxon>
        <taxon>Corynesporascaceae</taxon>
        <taxon>Corynespora</taxon>
    </lineage>
</organism>
<dbReference type="PROSITE" id="PS00061">
    <property type="entry name" value="ADH_SHORT"/>
    <property type="match status" value="1"/>
</dbReference>
<dbReference type="GO" id="GO:0016491">
    <property type="term" value="F:oxidoreductase activity"/>
    <property type="evidence" value="ECO:0007669"/>
    <property type="project" value="UniProtKB-KW"/>
</dbReference>
<dbReference type="STRING" id="1448308.A0A2T2N4M7"/>
<dbReference type="Proteomes" id="UP000240883">
    <property type="component" value="Unassembled WGS sequence"/>
</dbReference>
<dbReference type="AlphaFoldDB" id="A0A2T2N4M7"/>
<dbReference type="PRINTS" id="PR00081">
    <property type="entry name" value="GDHRDH"/>
</dbReference>
<keyword evidence="3" id="KW-0560">Oxidoreductase</keyword>
<dbReference type="Pfam" id="PF00106">
    <property type="entry name" value="adh_short"/>
    <property type="match status" value="1"/>
</dbReference>
<proteinExistence type="inferred from homology"/>
<evidence type="ECO:0000256" key="2">
    <source>
        <dbReference type="ARBA" id="ARBA00022857"/>
    </source>
</evidence>
<dbReference type="OrthoDB" id="191139at2759"/>
<dbReference type="InterPro" id="IPR036291">
    <property type="entry name" value="NAD(P)-bd_dom_sf"/>
</dbReference>
<dbReference type="InterPro" id="IPR020904">
    <property type="entry name" value="Sc_DH/Rdtase_CS"/>
</dbReference>
<comment type="similarity">
    <text evidence="1">Belongs to the short-chain dehydrogenases/reductases (SDR) family.</text>
</comment>
<accession>A0A2T2N4M7</accession>
<evidence type="ECO:0000313" key="5">
    <source>
        <dbReference type="Proteomes" id="UP000240883"/>
    </source>
</evidence>
<reference evidence="4 5" key="1">
    <citation type="journal article" date="2018" name="Front. Microbiol.">
        <title>Genome-Wide Analysis of Corynespora cassiicola Leaf Fall Disease Putative Effectors.</title>
        <authorList>
            <person name="Lopez D."/>
            <person name="Ribeiro S."/>
            <person name="Label P."/>
            <person name="Fumanal B."/>
            <person name="Venisse J.S."/>
            <person name="Kohler A."/>
            <person name="de Oliveira R.R."/>
            <person name="Labutti K."/>
            <person name="Lipzen A."/>
            <person name="Lail K."/>
            <person name="Bauer D."/>
            <person name="Ohm R.A."/>
            <person name="Barry K.W."/>
            <person name="Spatafora J."/>
            <person name="Grigoriev I.V."/>
            <person name="Martin F.M."/>
            <person name="Pujade-Renaud V."/>
        </authorList>
    </citation>
    <scope>NUCLEOTIDE SEQUENCE [LARGE SCALE GENOMIC DNA]</scope>
    <source>
        <strain evidence="4 5">Philippines</strain>
    </source>
</reference>
<dbReference type="EMBL" id="KZ678149">
    <property type="protein sequence ID" value="PSN60402.1"/>
    <property type="molecule type" value="Genomic_DNA"/>
</dbReference>
<evidence type="ECO:0000256" key="3">
    <source>
        <dbReference type="ARBA" id="ARBA00023002"/>
    </source>
</evidence>
<dbReference type="SUPFAM" id="SSF51735">
    <property type="entry name" value="NAD(P)-binding Rossmann-fold domains"/>
    <property type="match status" value="1"/>
</dbReference>
<evidence type="ECO:0000313" key="4">
    <source>
        <dbReference type="EMBL" id="PSN60402.1"/>
    </source>
</evidence>
<dbReference type="PANTHER" id="PTHR24320:SF282">
    <property type="entry name" value="WW DOMAIN-CONTAINING OXIDOREDUCTASE"/>
    <property type="match status" value="1"/>
</dbReference>
<gene>
    <name evidence="4" type="ORF">BS50DRAFT_640151</name>
</gene>
<dbReference type="Gene3D" id="3.40.50.720">
    <property type="entry name" value="NAD(P)-binding Rossmann-like Domain"/>
    <property type="match status" value="1"/>
</dbReference>
<keyword evidence="2" id="KW-0521">NADP</keyword>
<dbReference type="InterPro" id="IPR002347">
    <property type="entry name" value="SDR_fam"/>
</dbReference>
<name>A0A2T2N4M7_CORCC</name>
<protein>
    <submittedName>
        <fullName evidence="4">NAD(P)-binding protein</fullName>
    </submittedName>
</protein>